<dbReference type="Proteomes" id="UP001367508">
    <property type="component" value="Unassembled WGS sequence"/>
</dbReference>
<organism evidence="1 2">
    <name type="scientific">Canavalia gladiata</name>
    <name type="common">Sword bean</name>
    <name type="synonym">Dolichos gladiatus</name>
    <dbReference type="NCBI Taxonomy" id="3824"/>
    <lineage>
        <taxon>Eukaryota</taxon>
        <taxon>Viridiplantae</taxon>
        <taxon>Streptophyta</taxon>
        <taxon>Embryophyta</taxon>
        <taxon>Tracheophyta</taxon>
        <taxon>Spermatophyta</taxon>
        <taxon>Magnoliopsida</taxon>
        <taxon>eudicotyledons</taxon>
        <taxon>Gunneridae</taxon>
        <taxon>Pentapetalae</taxon>
        <taxon>rosids</taxon>
        <taxon>fabids</taxon>
        <taxon>Fabales</taxon>
        <taxon>Fabaceae</taxon>
        <taxon>Papilionoideae</taxon>
        <taxon>50 kb inversion clade</taxon>
        <taxon>NPAAA clade</taxon>
        <taxon>indigoferoid/millettioid clade</taxon>
        <taxon>Phaseoleae</taxon>
        <taxon>Canavalia</taxon>
    </lineage>
</organism>
<keyword evidence="2" id="KW-1185">Reference proteome</keyword>
<dbReference type="EMBL" id="JAYMYQ010000001">
    <property type="protein sequence ID" value="KAK7361198.1"/>
    <property type="molecule type" value="Genomic_DNA"/>
</dbReference>
<accession>A0AAN9MZB8</accession>
<proteinExistence type="predicted"/>
<name>A0AAN9MZB8_CANGL</name>
<comment type="caution">
    <text evidence="1">The sequence shown here is derived from an EMBL/GenBank/DDBJ whole genome shotgun (WGS) entry which is preliminary data.</text>
</comment>
<evidence type="ECO:0000313" key="2">
    <source>
        <dbReference type="Proteomes" id="UP001367508"/>
    </source>
</evidence>
<sequence length="214" mass="23939">MPCLKPNIIHKNCLNATMITRPCNHVNRLLRMGTNTYSEASRHCAYKMSWLNLEIKWHEFWRLIHVLGIKLGHCPKLTGNSRVCIPSLVQGSGQIILRLAQLYQSLLLLEFLEGPAAPDLSQSAQTSPSELTYSPISLYVSKRYIIIAGLTHVFKLRPRTGLDLGAVSISSSQGLPIFSYLVLSLSFRLLVLAGIPTVKQDQCKQTLNLTRPKC</sequence>
<evidence type="ECO:0000313" key="1">
    <source>
        <dbReference type="EMBL" id="KAK7361198.1"/>
    </source>
</evidence>
<dbReference type="AlphaFoldDB" id="A0AAN9MZB8"/>
<protein>
    <submittedName>
        <fullName evidence="1">Uncharacterized protein</fullName>
    </submittedName>
</protein>
<gene>
    <name evidence="1" type="ORF">VNO77_03245</name>
</gene>
<reference evidence="1 2" key="1">
    <citation type="submission" date="2024-01" db="EMBL/GenBank/DDBJ databases">
        <title>The genomes of 5 underutilized Papilionoideae crops provide insights into root nodulation and disease resistanc.</title>
        <authorList>
            <person name="Jiang F."/>
        </authorList>
    </citation>
    <scope>NUCLEOTIDE SEQUENCE [LARGE SCALE GENOMIC DNA]</scope>
    <source>
        <strain evidence="1">LVBAO_FW01</strain>
        <tissue evidence="1">Leaves</tissue>
    </source>
</reference>